<keyword evidence="1" id="KW-0472">Membrane</keyword>
<feature type="transmembrane region" description="Helical" evidence="1">
    <location>
        <begin position="229"/>
        <end position="248"/>
    </location>
</feature>
<sequence>MHDKGYPALAQLLGPHNSMAMFKRFSRLSAYSLLMRQAELLNLERQLEVQAALDRDDGLKYDVKAIDLLQSSEHNGQQWQIIKSIRESLDQYHTALLKHSQICKLPKPNRYDLNLLQDWLARADGGNNFLSGIEDLPWLESESSDLVALDSRDFDSATRWFAEKVLPWLYRTKIQSRAPLPGQEELGLVEWNDATYQRAARWLSVIASTCIPTLAIVVLYFIRNLIARILTAMGLSFVFSVSLALLTAARPAEIFAASAAFAAVQVVFIGSTSLSASQQTMDLQRRSRENHNQKVLSGWIFKLPREIRDLIYSFTMPSDQLIDPITNRFEFFGSVNNAHKFDRNALFDVYEDSAAADLGIHAWVHVGTLHLRPERTFALTQVCRTLRGETLGLAYGSNIFVLPGSGTADSWTRKMTTRWFHGLPEEALGTLVVNLDGELIRPPAVGREPVHLRCVAFAQIRFGSAEVEVVSNPEPPPCGKENCPCDREEWEAKVLERKAAWESSSPDQMREKRLDQKVTQSAAMVLLDHYWTWL</sequence>
<dbReference type="PANTHER" id="PTHR34502">
    <property type="entry name" value="DUF6594 DOMAIN-CONTAINING PROTEIN-RELATED"/>
    <property type="match status" value="1"/>
</dbReference>
<comment type="caution">
    <text evidence="3">The sequence shown here is derived from an EMBL/GenBank/DDBJ whole genome shotgun (WGS) entry which is preliminary data.</text>
</comment>
<gene>
    <name evidence="3" type="ORF">CBER1_07140</name>
</gene>
<accession>A0A2S6CFL3</accession>
<protein>
    <recommendedName>
        <fullName evidence="2">DUF6594 domain-containing protein</fullName>
    </recommendedName>
</protein>
<feature type="domain" description="DUF6594" evidence="2">
    <location>
        <begin position="6"/>
        <end position="266"/>
    </location>
</feature>
<organism evidence="3 4">
    <name type="scientific">Cercospora berteroae</name>
    <dbReference type="NCBI Taxonomy" id="357750"/>
    <lineage>
        <taxon>Eukaryota</taxon>
        <taxon>Fungi</taxon>
        <taxon>Dikarya</taxon>
        <taxon>Ascomycota</taxon>
        <taxon>Pezizomycotina</taxon>
        <taxon>Dothideomycetes</taxon>
        <taxon>Dothideomycetidae</taxon>
        <taxon>Mycosphaerellales</taxon>
        <taxon>Mycosphaerellaceae</taxon>
        <taxon>Cercospora</taxon>
    </lineage>
</organism>
<evidence type="ECO:0000259" key="2">
    <source>
        <dbReference type="Pfam" id="PF20237"/>
    </source>
</evidence>
<evidence type="ECO:0000313" key="4">
    <source>
        <dbReference type="Proteomes" id="UP000237631"/>
    </source>
</evidence>
<dbReference type="OrthoDB" id="5342093at2759"/>
<proteinExistence type="predicted"/>
<dbReference type="AlphaFoldDB" id="A0A2S6CFL3"/>
<dbReference type="EMBL" id="PNEN01000454">
    <property type="protein sequence ID" value="PPJ58530.1"/>
    <property type="molecule type" value="Genomic_DNA"/>
</dbReference>
<feature type="transmembrane region" description="Helical" evidence="1">
    <location>
        <begin position="202"/>
        <end position="222"/>
    </location>
</feature>
<keyword evidence="4" id="KW-1185">Reference proteome</keyword>
<dbReference type="Proteomes" id="UP000237631">
    <property type="component" value="Unassembled WGS sequence"/>
</dbReference>
<dbReference type="STRING" id="357750.A0A2S6CFL3"/>
<evidence type="ECO:0000256" key="1">
    <source>
        <dbReference type="SAM" id="Phobius"/>
    </source>
</evidence>
<reference evidence="4" key="1">
    <citation type="journal article" date="2017" name="bioRxiv">
        <title>Conservation of a gene cluster reveals novel cercosporin biosynthetic mechanisms and extends production to the genus Colletotrichum.</title>
        <authorList>
            <person name="de Jonge R."/>
            <person name="Ebert M.K."/>
            <person name="Huitt-Roehl C.R."/>
            <person name="Pal P."/>
            <person name="Suttle J.C."/>
            <person name="Spanner R.E."/>
            <person name="Neubauer J.D."/>
            <person name="Jurick W.M.II."/>
            <person name="Stott K.A."/>
            <person name="Secor G.A."/>
            <person name="Thomma B.P.H.J."/>
            <person name="Van de Peer Y."/>
            <person name="Townsend C.A."/>
            <person name="Bolton M.D."/>
        </authorList>
    </citation>
    <scope>NUCLEOTIDE SEQUENCE [LARGE SCALE GENOMIC DNA]</scope>
    <source>
        <strain evidence="4">CBS538.71</strain>
    </source>
</reference>
<keyword evidence="1" id="KW-0812">Transmembrane</keyword>
<name>A0A2S6CFL3_9PEZI</name>
<evidence type="ECO:0000313" key="3">
    <source>
        <dbReference type="EMBL" id="PPJ58530.1"/>
    </source>
</evidence>
<dbReference type="Pfam" id="PF20237">
    <property type="entry name" value="DUF6594"/>
    <property type="match status" value="1"/>
</dbReference>
<keyword evidence="1" id="KW-1133">Transmembrane helix</keyword>
<dbReference type="PANTHER" id="PTHR34502:SF5">
    <property type="entry name" value="DUF6594 DOMAIN-CONTAINING PROTEIN"/>
    <property type="match status" value="1"/>
</dbReference>
<feature type="transmembrane region" description="Helical" evidence="1">
    <location>
        <begin position="254"/>
        <end position="276"/>
    </location>
</feature>
<dbReference type="InterPro" id="IPR046529">
    <property type="entry name" value="DUF6594"/>
</dbReference>